<gene>
    <name evidence="1" type="ORF">RBI02_03795</name>
</gene>
<dbReference type="Gene3D" id="1.25.40.10">
    <property type="entry name" value="Tetratricopeptide repeat domain"/>
    <property type="match status" value="2"/>
</dbReference>
<evidence type="ECO:0000313" key="1">
    <source>
        <dbReference type="EMBL" id="MDV3103671.1"/>
    </source>
</evidence>
<dbReference type="RefSeq" id="WP_315340630.1">
    <property type="nucleotide sequence ID" value="NZ_JAVDZE010000001.1"/>
</dbReference>
<dbReference type="AlphaFoldDB" id="A0AAE4T3E9"/>
<name>A0AAE4T3E9_9EURY</name>
<comment type="caution">
    <text evidence="1">The sequence shown here is derived from an EMBL/GenBank/DDBJ whole genome shotgun (WGS) entry which is preliminary data.</text>
</comment>
<evidence type="ECO:0000313" key="2">
    <source>
        <dbReference type="Proteomes" id="UP001245683"/>
    </source>
</evidence>
<organism evidence="1 2">
    <name type="scientific">Thermococcus waiotapuensis</name>
    <dbReference type="NCBI Taxonomy" id="90909"/>
    <lineage>
        <taxon>Archaea</taxon>
        <taxon>Methanobacteriati</taxon>
        <taxon>Methanobacteriota</taxon>
        <taxon>Thermococci</taxon>
        <taxon>Thermococcales</taxon>
        <taxon>Thermococcaceae</taxon>
        <taxon>Thermococcus</taxon>
    </lineage>
</organism>
<protein>
    <submittedName>
        <fullName evidence="1">Uncharacterized protein</fullName>
    </submittedName>
</protein>
<dbReference type="InterPro" id="IPR011990">
    <property type="entry name" value="TPR-like_helical_dom_sf"/>
</dbReference>
<reference evidence="1 2" key="1">
    <citation type="submission" date="2023-08" db="EMBL/GenBank/DDBJ databases">
        <title>Draft genome sequence of Thermococcus waiotapuensis WT1T, a thermophilic sulphur-dependent archaeon from order Thermococcales.</title>
        <authorList>
            <person name="Manners S.H."/>
            <person name="Carere C.R."/>
            <person name="Dhami M.K."/>
            <person name="Dobson R.C.J."/>
            <person name="Stott M.B."/>
        </authorList>
    </citation>
    <scope>NUCLEOTIDE SEQUENCE [LARGE SCALE GENOMIC DNA]</scope>
    <source>
        <strain evidence="1 2">WT1</strain>
    </source>
</reference>
<sequence length="154" mass="17149">MQVWYRSRALYDAVMKLISSGKYGDAMKIAGEIPDDKVRTMAYARIALKLAENDGDYREALEKAINSAADLPGDDSTKVLMGMAFDFLNIGKVEESLRIARYITDLAGRSKIQAEVALKLAREGRISEAMEIINDILDEDVKTWAMSRIAGVLR</sequence>
<keyword evidence="2" id="KW-1185">Reference proteome</keyword>
<dbReference type="Proteomes" id="UP001245683">
    <property type="component" value="Unassembled WGS sequence"/>
</dbReference>
<accession>A0AAE4T3E9</accession>
<dbReference type="EMBL" id="JAVDZE010000001">
    <property type="protein sequence ID" value="MDV3103671.1"/>
    <property type="molecule type" value="Genomic_DNA"/>
</dbReference>
<proteinExistence type="predicted"/>